<comment type="similarity">
    <text evidence="1 7">Belongs to the glyceraldehyde-3-phosphate dehydrogenase family.</text>
</comment>
<keyword evidence="2" id="KW-0560">Oxidoreductase</keyword>
<dbReference type="InterPro" id="IPR020828">
    <property type="entry name" value="GlycerAld_3-P_DH_NAD(P)-bd"/>
</dbReference>
<organism evidence="9 10">
    <name type="scientific">Candidatus Portnoybacteria bacterium RBG_13_40_8</name>
    <dbReference type="NCBI Taxonomy" id="1801990"/>
    <lineage>
        <taxon>Bacteria</taxon>
        <taxon>Candidatus Portnoyibacteriota</taxon>
    </lineage>
</organism>
<feature type="binding site" evidence="5">
    <location>
        <position position="34"/>
    </location>
    <ligand>
        <name>NAD(+)</name>
        <dbReference type="ChEBI" id="CHEBI:57540"/>
    </ligand>
</feature>
<dbReference type="FunFam" id="3.30.360.10:FF:000002">
    <property type="entry name" value="Glyceraldehyde-3-phosphate dehydrogenase"/>
    <property type="match status" value="1"/>
</dbReference>
<dbReference type="GO" id="GO:0016620">
    <property type="term" value="F:oxidoreductase activity, acting on the aldehyde or oxo group of donors, NAD or NADP as acceptor"/>
    <property type="evidence" value="ECO:0007669"/>
    <property type="project" value="InterPro"/>
</dbReference>
<evidence type="ECO:0000256" key="1">
    <source>
        <dbReference type="ARBA" id="ARBA00007406"/>
    </source>
</evidence>
<protein>
    <submittedName>
        <fullName evidence="9">Type I glyceraldehyde-3-phosphate dehydrogenase</fullName>
    </submittedName>
</protein>
<feature type="binding site" evidence="4">
    <location>
        <begin position="157"/>
        <end position="159"/>
    </location>
    <ligand>
        <name>D-glyceraldehyde 3-phosphate</name>
        <dbReference type="ChEBI" id="CHEBI:59776"/>
    </ligand>
</feature>
<evidence type="ECO:0000259" key="8">
    <source>
        <dbReference type="SMART" id="SM00846"/>
    </source>
</evidence>
<dbReference type="SMART" id="SM00846">
    <property type="entry name" value="Gp_dh_N"/>
    <property type="match status" value="1"/>
</dbReference>
<dbReference type="CDD" id="cd05214">
    <property type="entry name" value="GAPDH_I_N"/>
    <property type="match status" value="1"/>
</dbReference>
<dbReference type="InterPro" id="IPR020831">
    <property type="entry name" value="GlycerAld/Erythrose_P_DH"/>
</dbReference>
<dbReference type="InterPro" id="IPR036291">
    <property type="entry name" value="NAD(P)-bd_dom_sf"/>
</dbReference>
<proteinExistence type="inferred from homology"/>
<keyword evidence="5" id="KW-0547">Nucleotide-binding</keyword>
<feature type="binding site" evidence="4">
    <location>
        <position position="188"/>
    </location>
    <ligand>
        <name>D-glyceraldehyde 3-phosphate</name>
        <dbReference type="ChEBI" id="CHEBI:59776"/>
    </ligand>
</feature>
<evidence type="ECO:0000256" key="6">
    <source>
        <dbReference type="PIRSR" id="PIRSR000149-4"/>
    </source>
</evidence>
<dbReference type="STRING" id="1801990.A2V69_00155"/>
<dbReference type="GO" id="GO:0051287">
    <property type="term" value="F:NAD binding"/>
    <property type="evidence" value="ECO:0007669"/>
    <property type="project" value="InterPro"/>
</dbReference>
<evidence type="ECO:0000256" key="3">
    <source>
        <dbReference type="PIRSR" id="PIRSR000149-1"/>
    </source>
</evidence>
<evidence type="ECO:0000313" key="10">
    <source>
        <dbReference type="Proteomes" id="UP000177810"/>
    </source>
</evidence>
<dbReference type="AlphaFoldDB" id="A0A1G2F4L7"/>
<dbReference type="Pfam" id="PF02800">
    <property type="entry name" value="Gp_dh_C"/>
    <property type="match status" value="1"/>
</dbReference>
<dbReference type="FunFam" id="3.40.50.720:FF:000001">
    <property type="entry name" value="Glyceraldehyde-3-phosphate dehydrogenase"/>
    <property type="match status" value="1"/>
</dbReference>
<dbReference type="PRINTS" id="PR00078">
    <property type="entry name" value="G3PDHDRGNASE"/>
</dbReference>
<reference evidence="9 10" key="1">
    <citation type="journal article" date="2016" name="Nat. Commun.">
        <title>Thousands of microbial genomes shed light on interconnected biogeochemical processes in an aquifer system.</title>
        <authorList>
            <person name="Anantharaman K."/>
            <person name="Brown C.T."/>
            <person name="Hug L.A."/>
            <person name="Sharon I."/>
            <person name="Castelle C.J."/>
            <person name="Probst A.J."/>
            <person name="Thomas B.C."/>
            <person name="Singh A."/>
            <person name="Wilkins M.J."/>
            <person name="Karaoz U."/>
            <person name="Brodie E.L."/>
            <person name="Williams K.H."/>
            <person name="Hubbard S.S."/>
            <person name="Banfield J.F."/>
        </authorList>
    </citation>
    <scope>NUCLEOTIDE SEQUENCE [LARGE SCALE GENOMIC DNA]</scope>
</reference>
<dbReference type="PIRSF" id="PIRSF000149">
    <property type="entry name" value="GAP_DH"/>
    <property type="match status" value="1"/>
</dbReference>
<dbReference type="Gene3D" id="3.40.50.720">
    <property type="entry name" value="NAD(P)-binding Rossmann-like Domain"/>
    <property type="match status" value="1"/>
</dbReference>
<dbReference type="NCBIfam" id="TIGR01534">
    <property type="entry name" value="GAPDH-I"/>
    <property type="match status" value="1"/>
</dbReference>
<dbReference type="SUPFAM" id="SSF55347">
    <property type="entry name" value="Glyceraldehyde-3-phosphate dehydrogenase-like, C-terminal domain"/>
    <property type="match status" value="1"/>
</dbReference>
<feature type="binding site" evidence="4">
    <location>
        <position position="240"/>
    </location>
    <ligand>
        <name>D-glyceraldehyde 3-phosphate</name>
        <dbReference type="ChEBI" id="CHEBI:59776"/>
    </ligand>
</feature>
<comment type="caution">
    <text evidence="9">The sequence shown here is derived from an EMBL/GenBank/DDBJ whole genome shotgun (WGS) entry which is preliminary data.</text>
</comment>
<evidence type="ECO:0000256" key="5">
    <source>
        <dbReference type="PIRSR" id="PIRSR000149-3"/>
    </source>
</evidence>
<dbReference type="SUPFAM" id="SSF51735">
    <property type="entry name" value="NAD(P)-binding Rossmann-fold domains"/>
    <property type="match status" value="1"/>
</dbReference>
<feature type="domain" description="Glyceraldehyde 3-phosphate dehydrogenase NAD(P) binding" evidence="8">
    <location>
        <begin position="3"/>
        <end position="158"/>
    </location>
</feature>
<sequence length="346" mass="37764">MFIKVAINGFGRIGRTFFRLAHERHELRIVAINDLADLENLAYLLKHDSVYRNYARKVGTDVKNKKLIVDNDRIEFLQEKDPSKLPWAKLGVDVVVESTGFFETFESSSAHLKAGAKRVVITAPAKDDDESMNLGATVLLGINEKDMVKVKITSNGSCTTNAVAPVMAVLSENPGIKKAVLNTIHAYTATQRIVDGPDAKDWRRGRAGAISLVPSTTGAAVTVTKVVKNLKNLFDGIAIRTPVPTVSLADITFVANRKTSVEEINNILTEAAKKTHWKGILGASKEQLVSSDLVGVTTASIVDLNFTKVIDGDLVKILAWYDNEWGYSATLVEHVIKAGKLISKKP</sequence>
<dbReference type="EMBL" id="MHMT01000007">
    <property type="protein sequence ID" value="OGZ33014.1"/>
    <property type="molecule type" value="Genomic_DNA"/>
</dbReference>
<feature type="binding site" evidence="5">
    <location>
        <begin position="12"/>
        <end position="13"/>
    </location>
    <ligand>
        <name>NAD(+)</name>
        <dbReference type="ChEBI" id="CHEBI:57540"/>
    </ligand>
</feature>
<feature type="binding site" evidence="4">
    <location>
        <begin position="217"/>
        <end position="218"/>
    </location>
    <ligand>
        <name>D-glyceraldehyde 3-phosphate</name>
        <dbReference type="ChEBI" id="CHEBI:59776"/>
    </ligand>
</feature>
<feature type="site" description="Activates thiol group during catalysis" evidence="6">
    <location>
        <position position="185"/>
    </location>
</feature>
<feature type="binding site" evidence="5">
    <location>
        <position position="323"/>
    </location>
    <ligand>
        <name>NAD(+)</name>
        <dbReference type="ChEBI" id="CHEBI:57540"/>
    </ligand>
</feature>
<dbReference type="InterPro" id="IPR020829">
    <property type="entry name" value="GlycerAld_3-P_DH_cat"/>
</dbReference>
<keyword evidence="5" id="KW-0520">NAD</keyword>
<dbReference type="GO" id="GO:0006006">
    <property type="term" value="P:glucose metabolic process"/>
    <property type="evidence" value="ECO:0007669"/>
    <property type="project" value="InterPro"/>
</dbReference>
<feature type="active site" description="Nucleophile" evidence="3">
    <location>
        <position position="158"/>
    </location>
</feature>
<dbReference type="Pfam" id="PF00044">
    <property type="entry name" value="Gp_dh_N"/>
    <property type="match status" value="1"/>
</dbReference>
<dbReference type="GO" id="GO:0050661">
    <property type="term" value="F:NADP binding"/>
    <property type="evidence" value="ECO:0007669"/>
    <property type="project" value="InterPro"/>
</dbReference>
<evidence type="ECO:0000256" key="7">
    <source>
        <dbReference type="RuleBase" id="RU000397"/>
    </source>
</evidence>
<name>A0A1G2F4L7_9BACT</name>
<evidence type="ECO:0000256" key="2">
    <source>
        <dbReference type="ARBA" id="ARBA00023002"/>
    </source>
</evidence>
<gene>
    <name evidence="9" type="ORF">A2V69_00155</name>
</gene>
<accession>A0A1G2F4L7</accession>
<evidence type="ECO:0000313" key="9">
    <source>
        <dbReference type="EMBL" id="OGZ33014.1"/>
    </source>
</evidence>
<dbReference type="PANTHER" id="PTHR43148">
    <property type="entry name" value="GLYCERALDEHYDE-3-PHOSPHATE DEHYDROGENASE 2"/>
    <property type="match status" value="1"/>
</dbReference>
<feature type="binding site" evidence="5">
    <location>
        <position position="122"/>
    </location>
    <ligand>
        <name>NAD(+)</name>
        <dbReference type="ChEBI" id="CHEBI:57540"/>
    </ligand>
</feature>
<evidence type="ECO:0000256" key="4">
    <source>
        <dbReference type="PIRSR" id="PIRSR000149-2"/>
    </source>
</evidence>
<dbReference type="InterPro" id="IPR006424">
    <property type="entry name" value="Glyceraldehyde-3-P_DH_1"/>
</dbReference>
<dbReference type="Gene3D" id="3.30.360.10">
    <property type="entry name" value="Dihydrodipicolinate Reductase, domain 2"/>
    <property type="match status" value="1"/>
</dbReference>
<dbReference type="Proteomes" id="UP000177810">
    <property type="component" value="Unassembled WGS sequence"/>
</dbReference>
<dbReference type="CDD" id="cd18126">
    <property type="entry name" value="GAPDH_I_C"/>
    <property type="match status" value="1"/>
</dbReference>